<organism evidence="2 3">
    <name type="scientific">Halopelagius inordinatus</name>
    <dbReference type="NCBI Taxonomy" id="553467"/>
    <lineage>
        <taxon>Archaea</taxon>
        <taxon>Methanobacteriati</taxon>
        <taxon>Methanobacteriota</taxon>
        <taxon>Stenosarchaea group</taxon>
        <taxon>Halobacteria</taxon>
        <taxon>Halobacteriales</taxon>
        <taxon>Haloferacaceae</taxon>
    </lineage>
</organism>
<keyword evidence="2" id="KW-0645">Protease</keyword>
<gene>
    <name evidence="2" type="ORF">SAMN04488063_0206</name>
</gene>
<evidence type="ECO:0000313" key="3">
    <source>
        <dbReference type="Proteomes" id="UP000198876"/>
    </source>
</evidence>
<dbReference type="Pfam" id="PF02517">
    <property type="entry name" value="Rce1-like"/>
    <property type="match status" value="1"/>
</dbReference>
<dbReference type="GO" id="GO:0006508">
    <property type="term" value="P:proteolysis"/>
    <property type="evidence" value="ECO:0007669"/>
    <property type="project" value="UniProtKB-KW"/>
</dbReference>
<feature type="domain" description="CAAX prenyl protease 2/Lysostaphin resistance protein A-like" evidence="1">
    <location>
        <begin position="118"/>
        <end position="208"/>
    </location>
</feature>
<dbReference type="AlphaFoldDB" id="A0A1I2LBK5"/>
<proteinExistence type="predicted"/>
<sequence>MALSPITLGGLLVALAGFELLDRGRECLGWTGGGELRDHVWKWAVPAALLLVVAAEGETLASVGWRVGTVGGFLGDVAVGLAVMLGANLLMAPVWARVGDGGESLLEGIRTFASLSVPERLFVAFTAGATEEFAFHGYAVERLLALTGSYPLAGFVSFLAFTLGHHGETWDRHAVVRIAQPALLTTLLYLWFRSLPVLVAVHAVNDAVGLLAVGRYAPGDREGADGDEAGEPTSVVRWLD</sequence>
<dbReference type="GO" id="GO:0080120">
    <property type="term" value="P:CAAX-box protein maturation"/>
    <property type="evidence" value="ECO:0007669"/>
    <property type="project" value="UniProtKB-ARBA"/>
</dbReference>
<keyword evidence="3" id="KW-1185">Reference proteome</keyword>
<dbReference type="GO" id="GO:0004175">
    <property type="term" value="F:endopeptidase activity"/>
    <property type="evidence" value="ECO:0007669"/>
    <property type="project" value="UniProtKB-ARBA"/>
</dbReference>
<evidence type="ECO:0000259" key="1">
    <source>
        <dbReference type="Pfam" id="PF02517"/>
    </source>
</evidence>
<protein>
    <submittedName>
        <fullName evidence="2">CAAX protease self-immunity</fullName>
    </submittedName>
</protein>
<dbReference type="RefSeq" id="WP_092890991.1">
    <property type="nucleotide sequence ID" value="NZ_FOOQ01000001.1"/>
</dbReference>
<name>A0A1I2LBK5_9EURY</name>
<dbReference type="STRING" id="553467.SAMN04488063_0206"/>
<evidence type="ECO:0000313" key="2">
    <source>
        <dbReference type="EMBL" id="SFF76772.1"/>
    </source>
</evidence>
<dbReference type="Proteomes" id="UP000198876">
    <property type="component" value="Unassembled WGS sequence"/>
</dbReference>
<keyword evidence="2" id="KW-0378">Hydrolase</keyword>
<reference evidence="3" key="1">
    <citation type="submission" date="2016-10" db="EMBL/GenBank/DDBJ databases">
        <authorList>
            <person name="Varghese N."/>
            <person name="Submissions S."/>
        </authorList>
    </citation>
    <scope>NUCLEOTIDE SEQUENCE [LARGE SCALE GENOMIC DNA]</scope>
    <source>
        <strain evidence="3">CGMCC 1.7739</strain>
    </source>
</reference>
<accession>A0A1I2LBK5</accession>
<dbReference type="InterPro" id="IPR003675">
    <property type="entry name" value="Rce1/LyrA-like_dom"/>
</dbReference>
<dbReference type="OrthoDB" id="307160at2157"/>
<dbReference type="EMBL" id="FOOQ01000001">
    <property type="protein sequence ID" value="SFF76772.1"/>
    <property type="molecule type" value="Genomic_DNA"/>
</dbReference>